<dbReference type="GO" id="GO:0006567">
    <property type="term" value="P:L-threonine catabolic process"/>
    <property type="evidence" value="ECO:0007669"/>
    <property type="project" value="InterPro"/>
</dbReference>
<evidence type="ECO:0000256" key="1">
    <source>
        <dbReference type="ARBA" id="ARBA00001933"/>
    </source>
</evidence>
<dbReference type="AlphaFoldDB" id="A0A382G0F0"/>
<dbReference type="PANTHER" id="PTHR48097">
    <property type="entry name" value="L-THREONINE ALDOLASE-RELATED"/>
    <property type="match status" value="1"/>
</dbReference>
<proteinExistence type="inferred from homology"/>
<gene>
    <name evidence="5" type="ORF">METZ01_LOCUS221632</name>
</gene>
<accession>A0A382G0F0</accession>
<dbReference type="Pfam" id="PF01212">
    <property type="entry name" value="Beta_elim_lyase"/>
    <property type="match status" value="1"/>
</dbReference>
<evidence type="ECO:0000259" key="4">
    <source>
        <dbReference type="Pfam" id="PF01212"/>
    </source>
</evidence>
<keyword evidence="3" id="KW-0663">Pyridoxal phosphate</keyword>
<dbReference type="Gene3D" id="3.90.1150.10">
    <property type="entry name" value="Aspartate Aminotransferase, domain 1"/>
    <property type="match status" value="1"/>
</dbReference>
<evidence type="ECO:0000256" key="2">
    <source>
        <dbReference type="ARBA" id="ARBA00006966"/>
    </source>
</evidence>
<protein>
    <recommendedName>
        <fullName evidence="4">Aromatic amino acid beta-eliminating lyase/threonine aldolase domain-containing protein</fullName>
    </recommendedName>
</protein>
<reference evidence="5" key="1">
    <citation type="submission" date="2018-05" db="EMBL/GenBank/DDBJ databases">
        <authorList>
            <person name="Lanie J.A."/>
            <person name="Ng W.-L."/>
            <person name="Kazmierczak K.M."/>
            <person name="Andrzejewski T.M."/>
            <person name="Davidsen T.M."/>
            <person name="Wayne K.J."/>
            <person name="Tettelin H."/>
            <person name="Glass J.I."/>
            <person name="Rusch D."/>
            <person name="Podicherti R."/>
            <person name="Tsui H.-C.T."/>
            <person name="Winkler M.E."/>
        </authorList>
    </citation>
    <scope>NUCLEOTIDE SEQUENCE</scope>
</reference>
<dbReference type="InterPro" id="IPR015424">
    <property type="entry name" value="PyrdxlP-dep_Trfase"/>
</dbReference>
<organism evidence="5">
    <name type="scientific">marine metagenome</name>
    <dbReference type="NCBI Taxonomy" id="408172"/>
    <lineage>
        <taxon>unclassified sequences</taxon>
        <taxon>metagenomes</taxon>
        <taxon>ecological metagenomes</taxon>
    </lineage>
</organism>
<dbReference type="SUPFAM" id="SSF53383">
    <property type="entry name" value="PLP-dependent transferases"/>
    <property type="match status" value="1"/>
</dbReference>
<dbReference type="InterPro" id="IPR015422">
    <property type="entry name" value="PyrdxlP-dep_Trfase_small"/>
</dbReference>
<name>A0A382G0F0_9ZZZZ</name>
<dbReference type="EMBL" id="UINC01052905">
    <property type="protein sequence ID" value="SVB68778.1"/>
    <property type="molecule type" value="Genomic_DNA"/>
</dbReference>
<dbReference type="InterPro" id="IPR026273">
    <property type="entry name" value="Low_specificity_L-TA_bact"/>
</dbReference>
<dbReference type="PANTHER" id="PTHR48097:SF5">
    <property type="entry name" value="LOW SPECIFICITY L-THREONINE ALDOLASE"/>
    <property type="match status" value="1"/>
</dbReference>
<dbReference type="GO" id="GO:0004793">
    <property type="term" value="F:threonine aldolase activity"/>
    <property type="evidence" value="ECO:0007669"/>
    <property type="project" value="InterPro"/>
</dbReference>
<dbReference type="Gene3D" id="3.40.640.10">
    <property type="entry name" value="Type I PLP-dependent aspartate aminotransferase-like (Major domain)"/>
    <property type="match status" value="1"/>
</dbReference>
<feature type="domain" description="Aromatic amino acid beta-eliminating lyase/threonine aldolase" evidence="4">
    <location>
        <begin position="14"/>
        <end position="301"/>
    </location>
</feature>
<dbReference type="PIRSF" id="PIRSF038940">
    <property type="entry name" value="Low_specificity_LTA"/>
    <property type="match status" value="1"/>
</dbReference>
<sequence>MNAKINTKRKRVKFASDNVAGACPEILDAIIKANDGIAPPYGNDEISGVLQEKFSKIFEKDVIVYPTASGTASNALALSAISPVFGNIYCHKFSHINVDECGAPEFYTGGAKLIPLTGIDGKITSDELENNIGGFGIVHHTQPSIVSISQATETGEVYTLDQIKNISEVAHKHKLKMHMDGARFANALVSLDVSPAEMTWKSGIDILSFGATKNGCIAAEAIVIFNKDLVGNLPFLLKRSGHLLSKMRFVSAQLDAYISNDVWLRNARHANEMAKKLSDGLVSSNQVKLEYPTEANEVFVKLPKKMVEHLNSEEYMMSNDELDGKTVRLVTAWNTKINEVKEFLNTIFD</sequence>
<dbReference type="InterPro" id="IPR001597">
    <property type="entry name" value="ArAA_b-elim_lyase/Thr_aldolase"/>
</dbReference>
<comment type="similarity">
    <text evidence="2">Belongs to the threonine aldolase family.</text>
</comment>
<evidence type="ECO:0000256" key="3">
    <source>
        <dbReference type="ARBA" id="ARBA00022898"/>
    </source>
</evidence>
<dbReference type="InterPro" id="IPR015421">
    <property type="entry name" value="PyrdxlP-dep_Trfase_major"/>
</dbReference>
<dbReference type="CDD" id="cd06502">
    <property type="entry name" value="TA_like"/>
    <property type="match status" value="1"/>
</dbReference>
<evidence type="ECO:0000313" key="5">
    <source>
        <dbReference type="EMBL" id="SVB68778.1"/>
    </source>
</evidence>
<comment type="cofactor">
    <cofactor evidence="1">
        <name>pyridoxal 5'-phosphate</name>
        <dbReference type="ChEBI" id="CHEBI:597326"/>
    </cofactor>
</comment>